<dbReference type="Pfam" id="PF04542">
    <property type="entry name" value="Sigma70_r2"/>
    <property type="match status" value="1"/>
</dbReference>
<keyword evidence="2 6" id="KW-0805">Transcription regulation</keyword>
<keyword evidence="10" id="KW-1185">Reference proteome</keyword>
<evidence type="ECO:0000256" key="3">
    <source>
        <dbReference type="ARBA" id="ARBA00023082"/>
    </source>
</evidence>
<dbReference type="InterPro" id="IPR013324">
    <property type="entry name" value="RNA_pol_sigma_r3/r4-like"/>
</dbReference>
<dbReference type="InterPro" id="IPR013325">
    <property type="entry name" value="RNA_pol_sigma_r2"/>
</dbReference>
<keyword evidence="4 6" id="KW-0238">DNA-binding</keyword>
<dbReference type="PROSITE" id="PS01063">
    <property type="entry name" value="SIGMA70_ECF"/>
    <property type="match status" value="1"/>
</dbReference>
<feature type="domain" description="RNA polymerase sigma-70 region 4" evidence="8">
    <location>
        <begin position="137"/>
        <end position="185"/>
    </location>
</feature>
<dbReference type="RefSeq" id="WP_343164481.1">
    <property type="nucleotide sequence ID" value="NZ_JBHRSV010000016.1"/>
</dbReference>
<evidence type="ECO:0000256" key="5">
    <source>
        <dbReference type="ARBA" id="ARBA00023163"/>
    </source>
</evidence>
<dbReference type="InterPro" id="IPR039425">
    <property type="entry name" value="RNA_pol_sigma-70-like"/>
</dbReference>
<reference evidence="10" key="1">
    <citation type="journal article" date="2019" name="Int. J. Syst. Evol. Microbiol.">
        <title>The Global Catalogue of Microorganisms (GCM) 10K type strain sequencing project: providing services to taxonomists for standard genome sequencing and annotation.</title>
        <authorList>
            <consortium name="The Broad Institute Genomics Platform"/>
            <consortium name="The Broad Institute Genome Sequencing Center for Infectious Disease"/>
            <person name="Wu L."/>
            <person name="Ma J."/>
        </authorList>
    </citation>
    <scope>NUCLEOTIDE SEQUENCE [LARGE SCALE GENOMIC DNA]</scope>
    <source>
        <strain evidence="10">KCTC 52487</strain>
    </source>
</reference>
<dbReference type="InterPro" id="IPR036388">
    <property type="entry name" value="WH-like_DNA-bd_sf"/>
</dbReference>
<dbReference type="Gene3D" id="1.10.10.10">
    <property type="entry name" value="Winged helix-like DNA-binding domain superfamily/Winged helix DNA-binding domain"/>
    <property type="match status" value="1"/>
</dbReference>
<sequence>MSDFAGQENDTARRARLDGLVEACARKDRAAFAELFGFFAPRIKAYLKRLASDDATAEELTQEVMLTVWRKASLFDPKQASASTWIYRIARNRRIDLARRDGKPALDAEEPLLQPGAAEAPDDAVFARDREARVRDALKTLPDEQVALLRLAFFDGLSHSEIAVRQDLPLGTVKSRLRLAFDKLRGVLGRDDL</sequence>
<evidence type="ECO:0000259" key="7">
    <source>
        <dbReference type="Pfam" id="PF04542"/>
    </source>
</evidence>
<evidence type="ECO:0000256" key="2">
    <source>
        <dbReference type="ARBA" id="ARBA00023015"/>
    </source>
</evidence>
<protein>
    <recommendedName>
        <fullName evidence="6">RNA polymerase sigma factor</fullName>
    </recommendedName>
</protein>
<dbReference type="InterPro" id="IPR007627">
    <property type="entry name" value="RNA_pol_sigma70_r2"/>
</dbReference>
<evidence type="ECO:0000259" key="8">
    <source>
        <dbReference type="Pfam" id="PF04545"/>
    </source>
</evidence>
<dbReference type="SUPFAM" id="SSF88659">
    <property type="entry name" value="Sigma3 and sigma4 domains of RNA polymerase sigma factors"/>
    <property type="match status" value="1"/>
</dbReference>
<name>A0ABV6ZXF1_9PROT</name>
<dbReference type="InterPro" id="IPR014284">
    <property type="entry name" value="RNA_pol_sigma-70_dom"/>
</dbReference>
<dbReference type="PANTHER" id="PTHR43133:SF62">
    <property type="entry name" value="RNA POLYMERASE SIGMA FACTOR SIGZ"/>
    <property type="match status" value="1"/>
</dbReference>
<dbReference type="Pfam" id="PF04545">
    <property type="entry name" value="Sigma70_r4"/>
    <property type="match status" value="1"/>
</dbReference>
<accession>A0ABV6ZXF1</accession>
<evidence type="ECO:0000313" key="9">
    <source>
        <dbReference type="EMBL" id="MFC2926165.1"/>
    </source>
</evidence>
<evidence type="ECO:0000256" key="1">
    <source>
        <dbReference type="ARBA" id="ARBA00010641"/>
    </source>
</evidence>
<keyword evidence="3 6" id="KW-0731">Sigma factor</keyword>
<proteinExistence type="inferred from homology"/>
<gene>
    <name evidence="9" type="ORF">ACFOOR_08605</name>
</gene>
<evidence type="ECO:0000256" key="6">
    <source>
        <dbReference type="RuleBase" id="RU000716"/>
    </source>
</evidence>
<dbReference type="EMBL" id="JBHRSV010000016">
    <property type="protein sequence ID" value="MFC2926165.1"/>
    <property type="molecule type" value="Genomic_DNA"/>
</dbReference>
<organism evidence="9 10">
    <name type="scientific">Hyphobacterium vulgare</name>
    <dbReference type="NCBI Taxonomy" id="1736751"/>
    <lineage>
        <taxon>Bacteria</taxon>
        <taxon>Pseudomonadati</taxon>
        <taxon>Pseudomonadota</taxon>
        <taxon>Alphaproteobacteria</taxon>
        <taxon>Maricaulales</taxon>
        <taxon>Maricaulaceae</taxon>
        <taxon>Hyphobacterium</taxon>
    </lineage>
</organism>
<evidence type="ECO:0000313" key="10">
    <source>
        <dbReference type="Proteomes" id="UP001595379"/>
    </source>
</evidence>
<evidence type="ECO:0000256" key="4">
    <source>
        <dbReference type="ARBA" id="ARBA00023125"/>
    </source>
</evidence>
<dbReference type="Gene3D" id="1.10.1740.10">
    <property type="match status" value="1"/>
</dbReference>
<keyword evidence="5 6" id="KW-0804">Transcription</keyword>
<dbReference type="InterPro" id="IPR007630">
    <property type="entry name" value="RNA_pol_sigma70_r4"/>
</dbReference>
<dbReference type="NCBIfam" id="TIGR02937">
    <property type="entry name" value="sigma70-ECF"/>
    <property type="match status" value="1"/>
</dbReference>
<dbReference type="PANTHER" id="PTHR43133">
    <property type="entry name" value="RNA POLYMERASE ECF-TYPE SIGMA FACTO"/>
    <property type="match status" value="1"/>
</dbReference>
<feature type="domain" description="RNA polymerase sigma-70 region 2" evidence="7">
    <location>
        <begin position="40"/>
        <end position="102"/>
    </location>
</feature>
<comment type="similarity">
    <text evidence="1 6">Belongs to the sigma-70 factor family. ECF subfamily.</text>
</comment>
<comment type="caution">
    <text evidence="9">The sequence shown here is derived from an EMBL/GenBank/DDBJ whole genome shotgun (WGS) entry which is preliminary data.</text>
</comment>
<dbReference type="Proteomes" id="UP001595379">
    <property type="component" value="Unassembled WGS sequence"/>
</dbReference>
<dbReference type="InterPro" id="IPR000838">
    <property type="entry name" value="RNA_pol_sigma70_ECF_CS"/>
</dbReference>
<dbReference type="CDD" id="cd06171">
    <property type="entry name" value="Sigma70_r4"/>
    <property type="match status" value="1"/>
</dbReference>
<dbReference type="SUPFAM" id="SSF88946">
    <property type="entry name" value="Sigma2 domain of RNA polymerase sigma factors"/>
    <property type="match status" value="1"/>
</dbReference>